<feature type="compositionally biased region" description="Basic and acidic residues" evidence="1">
    <location>
        <begin position="69"/>
        <end position="99"/>
    </location>
</feature>
<name>A0A2G5VSI8_9PELO</name>
<feature type="compositionally biased region" description="Gly residues" evidence="1">
    <location>
        <begin position="28"/>
        <end position="37"/>
    </location>
</feature>
<sequence>MYPILPLPSLLGSLPLDEVYQGLGHGGLEGSLLGGSGTPEESGSQQPYAGLLAIRDQHCPPVPEADNSSEAKIDVEKVEKAPEWSEKLEIGDGPKKGEDKEGDYDLLEELKIVVVDNIEEENFVVLFNNSVMITE</sequence>
<proteinExistence type="predicted"/>
<dbReference type="EMBL" id="PDUG01000001">
    <property type="protein sequence ID" value="PIC54546.1"/>
    <property type="molecule type" value="Genomic_DNA"/>
</dbReference>
<organism evidence="2 3">
    <name type="scientific">Caenorhabditis nigoni</name>
    <dbReference type="NCBI Taxonomy" id="1611254"/>
    <lineage>
        <taxon>Eukaryota</taxon>
        <taxon>Metazoa</taxon>
        <taxon>Ecdysozoa</taxon>
        <taxon>Nematoda</taxon>
        <taxon>Chromadorea</taxon>
        <taxon>Rhabditida</taxon>
        <taxon>Rhabditina</taxon>
        <taxon>Rhabditomorpha</taxon>
        <taxon>Rhabditoidea</taxon>
        <taxon>Rhabditidae</taxon>
        <taxon>Peloderinae</taxon>
        <taxon>Caenorhabditis</taxon>
    </lineage>
</organism>
<evidence type="ECO:0000313" key="2">
    <source>
        <dbReference type="EMBL" id="PIC54546.1"/>
    </source>
</evidence>
<feature type="region of interest" description="Disordered" evidence="1">
    <location>
        <begin position="61"/>
        <end position="101"/>
    </location>
</feature>
<dbReference type="AlphaFoldDB" id="A0A2G5VSI8"/>
<evidence type="ECO:0000256" key="1">
    <source>
        <dbReference type="SAM" id="MobiDB-lite"/>
    </source>
</evidence>
<evidence type="ECO:0000313" key="3">
    <source>
        <dbReference type="Proteomes" id="UP000230233"/>
    </source>
</evidence>
<comment type="caution">
    <text evidence="2">The sequence shown here is derived from an EMBL/GenBank/DDBJ whole genome shotgun (WGS) entry which is preliminary data.</text>
</comment>
<dbReference type="OrthoDB" id="10594266at2759"/>
<gene>
    <name evidence="2" type="primary">Cnig_chr_I.g3756</name>
    <name evidence="2" type="ORF">B9Z55_003756</name>
</gene>
<accession>A0A2G5VSI8</accession>
<dbReference type="Proteomes" id="UP000230233">
    <property type="component" value="Chromosome I"/>
</dbReference>
<keyword evidence="3" id="KW-1185">Reference proteome</keyword>
<reference evidence="3" key="1">
    <citation type="submission" date="2017-10" db="EMBL/GenBank/DDBJ databases">
        <title>Rapid genome shrinkage in a self-fertile nematode reveals novel sperm competition proteins.</title>
        <authorList>
            <person name="Yin D."/>
            <person name="Schwarz E.M."/>
            <person name="Thomas C.G."/>
            <person name="Felde R.L."/>
            <person name="Korf I.F."/>
            <person name="Cutter A.D."/>
            <person name="Schartner C.M."/>
            <person name="Ralston E.J."/>
            <person name="Meyer B.J."/>
            <person name="Haag E.S."/>
        </authorList>
    </citation>
    <scope>NUCLEOTIDE SEQUENCE [LARGE SCALE GENOMIC DNA]</scope>
    <source>
        <strain evidence="3">JU1422</strain>
    </source>
</reference>
<feature type="region of interest" description="Disordered" evidence="1">
    <location>
        <begin position="28"/>
        <end position="49"/>
    </location>
</feature>
<protein>
    <submittedName>
        <fullName evidence="2">Uncharacterized protein</fullName>
    </submittedName>
</protein>